<reference evidence="2" key="1">
    <citation type="submission" date="2020-05" db="EMBL/GenBank/DDBJ databases">
        <title>WGS assembly of Panicum virgatum.</title>
        <authorList>
            <person name="Lovell J.T."/>
            <person name="Jenkins J."/>
            <person name="Shu S."/>
            <person name="Juenger T.E."/>
            <person name="Schmutz J."/>
        </authorList>
    </citation>
    <scope>NUCLEOTIDE SEQUENCE</scope>
    <source>
        <strain evidence="2">AP13</strain>
    </source>
</reference>
<comment type="caution">
    <text evidence="2">The sequence shown here is derived from an EMBL/GenBank/DDBJ whole genome shotgun (WGS) entry which is preliminary data.</text>
</comment>
<dbReference type="AlphaFoldDB" id="A0A8T0WNA1"/>
<feature type="compositionally biased region" description="Basic and acidic residues" evidence="1">
    <location>
        <begin position="33"/>
        <end position="43"/>
    </location>
</feature>
<accession>A0A8T0WNA1</accession>
<keyword evidence="3" id="KW-1185">Reference proteome</keyword>
<feature type="compositionally biased region" description="Low complexity" evidence="1">
    <location>
        <begin position="1"/>
        <end position="11"/>
    </location>
</feature>
<evidence type="ECO:0000313" key="2">
    <source>
        <dbReference type="EMBL" id="KAG2648618.1"/>
    </source>
</evidence>
<feature type="region of interest" description="Disordered" evidence="1">
    <location>
        <begin position="1"/>
        <end position="50"/>
    </location>
</feature>
<proteinExistence type="predicted"/>
<evidence type="ECO:0000256" key="1">
    <source>
        <dbReference type="SAM" id="MobiDB-lite"/>
    </source>
</evidence>
<evidence type="ECO:0000313" key="3">
    <source>
        <dbReference type="Proteomes" id="UP000823388"/>
    </source>
</evidence>
<protein>
    <submittedName>
        <fullName evidence="2">Uncharacterized protein</fullName>
    </submittedName>
</protein>
<dbReference type="Proteomes" id="UP000823388">
    <property type="component" value="Chromosome 1N"/>
</dbReference>
<name>A0A8T0WNA1_PANVG</name>
<gene>
    <name evidence="2" type="ORF">PVAP13_1NG058072</name>
</gene>
<organism evidence="2 3">
    <name type="scientific">Panicum virgatum</name>
    <name type="common">Blackwell switchgrass</name>
    <dbReference type="NCBI Taxonomy" id="38727"/>
    <lineage>
        <taxon>Eukaryota</taxon>
        <taxon>Viridiplantae</taxon>
        <taxon>Streptophyta</taxon>
        <taxon>Embryophyta</taxon>
        <taxon>Tracheophyta</taxon>
        <taxon>Spermatophyta</taxon>
        <taxon>Magnoliopsida</taxon>
        <taxon>Liliopsida</taxon>
        <taxon>Poales</taxon>
        <taxon>Poaceae</taxon>
        <taxon>PACMAD clade</taxon>
        <taxon>Panicoideae</taxon>
        <taxon>Panicodae</taxon>
        <taxon>Paniceae</taxon>
        <taxon>Panicinae</taxon>
        <taxon>Panicum</taxon>
        <taxon>Panicum sect. Hiantes</taxon>
    </lineage>
</organism>
<sequence length="62" mass="6773">MINLPPCLSRSPCRRPPQVAEQVPLLSSVTSVSREEGTNNRDDSSDETSVAELAVKLFPHLP</sequence>
<dbReference type="EMBL" id="CM029038">
    <property type="protein sequence ID" value="KAG2648618.1"/>
    <property type="molecule type" value="Genomic_DNA"/>
</dbReference>